<dbReference type="EMBL" id="LAZR01001248">
    <property type="protein sequence ID" value="KKN47964.1"/>
    <property type="molecule type" value="Genomic_DNA"/>
</dbReference>
<gene>
    <name evidence="1" type="ORF">LCGC14_0657780</name>
</gene>
<sequence>MNKQDPHDAGCKEWHCPDCDSLNFTCQAEDNDFPYVCVDCGAEFELDKSDKRL</sequence>
<accession>A0A0F9QZK4</accession>
<dbReference type="AlphaFoldDB" id="A0A0F9QZK4"/>
<comment type="caution">
    <text evidence="1">The sequence shown here is derived from an EMBL/GenBank/DDBJ whole genome shotgun (WGS) entry which is preliminary data.</text>
</comment>
<evidence type="ECO:0000313" key="1">
    <source>
        <dbReference type="EMBL" id="KKN47964.1"/>
    </source>
</evidence>
<protein>
    <submittedName>
        <fullName evidence="1">Uncharacterized protein</fullName>
    </submittedName>
</protein>
<organism evidence="1">
    <name type="scientific">marine sediment metagenome</name>
    <dbReference type="NCBI Taxonomy" id="412755"/>
    <lineage>
        <taxon>unclassified sequences</taxon>
        <taxon>metagenomes</taxon>
        <taxon>ecological metagenomes</taxon>
    </lineage>
</organism>
<reference evidence="1" key="1">
    <citation type="journal article" date="2015" name="Nature">
        <title>Complex archaea that bridge the gap between prokaryotes and eukaryotes.</title>
        <authorList>
            <person name="Spang A."/>
            <person name="Saw J.H."/>
            <person name="Jorgensen S.L."/>
            <person name="Zaremba-Niedzwiedzka K."/>
            <person name="Martijn J."/>
            <person name="Lind A.E."/>
            <person name="van Eijk R."/>
            <person name="Schleper C."/>
            <person name="Guy L."/>
            <person name="Ettema T.J."/>
        </authorList>
    </citation>
    <scope>NUCLEOTIDE SEQUENCE</scope>
</reference>
<proteinExistence type="predicted"/>
<name>A0A0F9QZK4_9ZZZZ</name>